<dbReference type="STRING" id="641025.SAMN05421507_101495"/>
<dbReference type="RefSeq" id="WP_245733012.1">
    <property type="nucleotide sequence ID" value="NZ_FNIX01000001.1"/>
</dbReference>
<accession>A0A1H0ES15</accession>
<protein>
    <submittedName>
        <fullName evidence="3">Acyl dehydratase</fullName>
    </submittedName>
</protein>
<dbReference type="SUPFAM" id="SSF54637">
    <property type="entry name" value="Thioesterase/thiol ester dehydrase-isomerase"/>
    <property type="match status" value="1"/>
</dbReference>
<evidence type="ECO:0000259" key="2">
    <source>
        <dbReference type="Pfam" id="PF01575"/>
    </source>
</evidence>
<dbReference type="InterPro" id="IPR002539">
    <property type="entry name" value="MaoC-like_dom"/>
</dbReference>
<dbReference type="AlphaFoldDB" id="A0A1H0ES15"/>
<proteinExistence type="inferred from homology"/>
<dbReference type="InterPro" id="IPR029069">
    <property type="entry name" value="HotDog_dom_sf"/>
</dbReference>
<sequence length="149" mass="16374">MIAYEDLPAGRIIPLGEVIVDREDMLDFARRFDPQPFHLDEEAGRNSIFGGLSASGWYTASLWMRRWVDEVLSDSTSQGSPGGRELSWPAPVHPGDRLTFAATVLSARLSKKRPGLGLVEFEGTAKRGDELVYRFVATGMFTSRGAQGA</sequence>
<dbReference type="PANTHER" id="PTHR43664:SF1">
    <property type="entry name" value="BETA-METHYLMALYL-COA DEHYDRATASE"/>
    <property type="match status" value="1"/>
</dbReference>
<gene>
    <name evidence="3" type="ORF">SAMN05421507_101495</name>
</gene>
<keyword evidence="4" id="KW-1185">Reference proteome</keyword>
<name>A0A1H0ES15_9PSEU</name>
<dbReference type="Proteomes" id="UP000199691">
    <property type="component" value="Unassembled WGS sequence"/>
</dbReference>
<dbReference type="CDD" id="cd03454">
    <property type="entry name" value="YdeM"/>
    <property type="match status" value="1"/>
</dbReference>
<organism evidence="3 4">
    <name type="scientific">Lentzea jiangxiensis</name>
    <dbReference type="NCBI Taxonomy" id="641025"/>
    <lineage>
        <taxon>Bacteria</taxon>
        <taxon>Bacillati</taxon>
        <taxon>Actinomycetota</taxon>
        <taxon>Actinomycetes</taxon>
        <taxon>Pseudonocardiales</taxon>
        <taxon>Pseudonocardiaceae</taxon>
        <taxon>Lentzea</taxon>
    </lineage>
</organism>
<evidence type="ECO:0000313" key="3">
    <source>
        <dbReference type="EMBL" id="SDN85106.1"/>
    </source>
</evidence>
<dbReference type="Gene3D" id="3.10.129.10">
    <property type="entry name" value="Hotdog Thioesterase"/>
    <property type="match status" value="1"/>
</dbReference>
<dbReference type="EMBL" id="FNIX01000001">
    <property type="protein sequence ID" value="SDN85106.1"/>
    <property type="molecule type" value="Genomic_DNA"/>
</dbReference>
<reference evidence="4" key="1">
    <citation type="submission" date="2016-10" db="EMBL/GenBank/DDBJ databases">
        <authorList>
            <person name="Varghese N."/>
            <person name="Submissions S."/>
        </authorList>
    </citation>
    <scope>NUCLEOTIDE SEQUENCE [LARGE SCALE GENOMIC DNA]</scope>
    <source>
        <strain evidence="4">CGMCC 4.6609</strain>
    </source>
</reference>
<comment type="similarity">
    <text evidence="1">Belongs to the enoyl-CoA hydratase/isomerase family.</text>
</comment>
<dbReference type="PANTHER" id="PTHR43664">
    <property type="entry name" value="MONOAMINE OXIDASE-RELATED"/>
    <property type="match status" value="1"/>
</dbReference>
<feature type="domain" description="MaoC-like" evidence="2">
    <location>
        <begin position="20"/>
        <end position="111"/>
    </location>
</feature>
<dbReference type="Pfam" id="PF01575">
    <property type="entry name" value="MaoC_dehydratas"/>
    <property type="match status" value="1"/>
</dbReference>
<evidence type="ECO:0000313" key="4">
    <source>
        <dbReference type="Proteomes" id="UP000199691"/>
    </source>
</evidence>
<evidence type="ECO:0000256" key="1">
    <source>
        <dbReference type="ARBA" id="ARBA00005254"/>
    </source>
</evidence>
<dbReference type="InterPro" id="IPR052342">
    <property type="entry name" value="MCH/BMMD"/>
</dbReference>